<evidence type="ECO:0000313" key="1">
    <source>
        <dbReference type="EMBL" id="OAF18769.1"/>
    </source>
</evidence>
<sequence length="85" mass="9773">MSMGKHGDDPGSANIHMRIAVRQFRCRSGEGGSLFEENPRLRIERLGFPDGRREIGFMESERKRQLTSHLRQLLIELSREQPLPG</sequence>
<proteinExistence type="predicted"/>
<dbReference type="AlphaFoldDB" id="A0A176ZDW4"/>
<dbReference type="Proteomes" id="UP000077173">
    <property type="component" value="Unassembled WGS sequence"/>
</dbReference>
<organism evidence="1 2">
    <name type="scientific">Bradyrhizobium neotropicale</name>
    <dbReference type="NCBI Taxonomy" id="1497615"/>
    <lineage>
        <taxon>Bacteria</taxon>
        <taxon>Pseudomonadati</taxon>
        <taxon>Pseudomonadota</taxon>
        <taxon>Alphaproteobacteria</taxon>
        <taxon>Hyphomicrobiales</taxon>
        <taxon>Nitrobacteraceae</taxon>
        <taxon>Bradyrhizobium</taxon>
    </lineage>
</organism>
<dbReference type="EMBL" id="LSEF01000032">
    <property type="protein sequence ID" value="OAF18769.1"/>
    <property type="molecule type" value="Genomic_DNA"/>
</dbReference>
<keyword evidence="2" id="KW-1185">Reference proteome</keyword>
<dbReference type="GeneID" id="32584853"/>
<evidence type="ECO:0000313" key="2">
    <source>
        <dbReference type="Proteomes" id="UP000077173"/>
    </source>
</evidence>
<name>A0A176ZDW4_9BRAD</name>
<gene>
    <name evidence="1" type="ORF">AXW67_02730</name>
</gene>
<accession>A0A176ZDW4</accession>
<protein>
    <submittedName>
        <fullName evidence="1">Uncharacterized protein</fullName>
    </submittedName>
</protein>
<reference evidence="1 2" key="1">
    <citation type="submission" date="2016-02" db="EMBL/GenBank/DDBJ databases">
        <title>Draft genome sequence of the strain BR 10247T Bradyrhizobium neotropicale isolated from nodules of Centrolobium paraense.</title>
        <authorList>
            <person name="Simoes-Araujo J.L."/>
            <person name="Barauna A.C."/>
            <person name="Silva K."/>
            <person name="Zilli J.E."/>
        </authorList>
    </citation>
    <scope>NUCLEOTIDE SEQUENCE [LARGE SCALE GENOMIC DNA]</scope>
    <source>
        <strain evidence="1 2">BR 10247</strain>
    </source>
</reference>
<comment type="caution">
    <text evidence="1">The sequence shown here is derived from an EMBL/GenBank/DDBJ whole genome shotgun (WGS) entry which is preliminary data.</text>
</comment>